<keyword evidence="2" id="KW-0732">Signal</keyword>
<dbReference type="PANTHER" id="PTHR35936">
    <property type="entry name" value="MEMBRANE-BOUND LYTIC MUREIN TRANSGLYCOSYLASE F"/>
    <property type="match status" value="1"/>
</dbReference>
<dbReference type="Pfam" id="PF00497">
    <property type="entry name" value="SBP_bac_3"/>
    <property type="match status" value="1"/>
</dbReference>
<feature type="domain" description="Solute-binding protein family 3/N-terminal" evidence="3">
    <location>
        <begin position="27"/>
        <end position="166"/>
    </location>
</feature>
<dbReference type="RefSeq" id="WP_152430346.1">
    <property type="nucleotide sequence ID" value="NZ_CBCSDK010000002.1"/>
</dbReference>
<evidence type="ECO:0000313" key="5">
    <source>
        <dbReference type="Proteomes" id="UP000326936"/>
    </source>
</evidence>
<dbReference type="KEGG" id="vaq:FIV01_06955"/>
<evidence type="ECO:0000259" key="3">
    <source>
        <dbReference type="Pfam" id="PF00497"/>
    </source>
</evidence>
<dbReference type="AlphaFoldDB" id="A0A5P9CJH7"/>
<name>A0A5P9CJH7_9VIBR</name>
<dbReference type="Gene3D" id="3.40.190.10">
    <property type="entry name" value="Periplasmic binding protein-like II"/>
    <property type="match status" value="2"/>
</dbReference>
<protein>
    <submittedName>
        <fullName evidence="4">Bacterial extracellular solute-binding protein, family 3</fullName>
    </submittedName>
</protein>
<comment type="similarity">
    <text evidence="1">Belongs to the bacterial solute-binding protein 3 family.</text>
</comment>
<evidence type="ECO:0000256" key="1">
    <source>
        <dbReference type="ARBA" id="ARBA00010333"/>
    </source>
</evidence>
<sequence length="235" mass="26645">MKNITAIISLLILYPLSVSASIELMYNDRVPYMMMNGDELTGLTGGPVVKAFEQAGINFNLKKIPTKRQMHVLKENKAKVCAIGWFKKPDREQFAHFSAPIYRDKPMTAIANADNDKISSGQAIEHTLSDPNLKLLVKDGFSYGEFIDDKIKRLNPKTYSTVGSNLQIIKMISSGRADYTFITEEEFISVVKSPQLQKDTFKVVRFNDMPEGNYRYLLCSFKVEKDTIDRINANL</sequence>
<dbReference type="OrthoDB" id="5456414at2"/>
<dbReference type="EMBL" id="CP045350">
    <property type="protein sequence ID" value="QFT26161.1"/>
    <property type="molecule type" value="Genomic_DNA"/>
</dbReference>
<organism evidence="4 5">
    <name type="scientific">Vibrio aquimaris</name>
    <dbReference type="NCBI Taxonomy" id="2587862"/>
    <lineage>
        <taxon>Bacteria</taxon>
        <taxon>Pseudomonadati</taxon>
        <taxon>Pseudomonadota</taxon>
        <taxon>Gammaproteobacteria</taxon>
        <taxon>Vibrionales</taxon>
        <taxon>Vibrionaceae</taxon>
        <taxon>Vibrio</taxon>
    </lineage>
</organism>
<accession>A0A5P9CJH7</accession>
<evidence type="ECO:0000256" key="2">
    <source>
        <dbReference type="ARBA" id="ARBA00022729"/>
    </source>
</evidence>
<keyword evidence="5" id="KW-1185">Reference proteome</keyword>
<dbReference type="Proteomes" id="UP000326936">
    <property type="component" value="Chromosome"/>
</dbReference>
<evidence type="ECO:0000313" key="4">
    <source>
        <dbReference type="EMBL" id="QFT26161.1"/>
    </source>
</evidence>
<dbReference type="InterPro" id="IPR001638">
    <property type="entry name" value="Solute-binding_3/MltF_N"/>
</dbReference>
<dbReference type="SUPFAM" id="SSF53850">
    <property type="entry name" value="Periplasmic binding protein-like II"/>
    <property type="match status" value="1"/>
</dbReference>
<gene>
    <name evidence="4" type="ORF">FIV01_06955</name>
</gene>
<dbReference type="PANTHER" id="PTHR35936:SF6">
    <property type="entry name" value="AMINO ACID ABC TRANSPORTER SUBSTRATE-BINDING PAAT FAMILY PROTEIN"/>
    <property type="match status" value="1"/>
</dbReference>
<proteinExistence type="inferred from homology"/>
<reference evidence="4 5" key="1">
    <citation type="submission" date="2019-10" db="EMBL/GenBank/DDBJ databases">
        <title>Complete genome sequence of Vibrio sp. strain THAF100, isolated from non-filtered water from the water column of tank 6 of a marine aquarium containing stony-coral fragments. Water maintained at 26 degree C.</title>
        <authorList>
            <person name="Ruckert C."/>
            <person name="Franco A."/>
            <person name="Kalinowski J."/>
            <person name="Glaeser S."/>
        </authorList>
    </citation>
    <scope>NUCLEOTIDE SEQUENCE [LARGE SCALE GENOMIC DNA]</scope>
    <source>
        <strain evidence="4 5">THAF100</strain>
    </source>
</reference>